<keyword evidence="2" id="KW-0472">Membrane</keyword>
<dbReference type="Pfam" id="PF00498">
    <property type="entry name" value="FHA"/>
    <property type="match status" value="1"/>
</dbReference>
<dbReference type="Proteomes" id="UP000256486">
    <property type="component" value="Unassembled WGS sequence"/>
</dbReference>
<keyword evidence="1" id="KW-0597">Phosphoprotein</keyword>
<evidence type="ECO:0000256" key="1">
    <source>
        <dbReference type="ARBA" id="ARBA00022553"/>
    </source>
</evidence>
<dbReference type="PROSITE" id="PS50006">
    <property type="entry name" value="FHA_DOMAIN"/>
    <property type="match status" value="1"/>
</dbReference>
<dbReference type="Gene3D" id="2.60.200.20">
    <property type="match status" value="1"/>
</dbReference>
<feature type="transmembrane region" description="Helical" evidence="2">
    <location>
        <begin position="6"/>
        <end position="22"/>
    </location>
</feature>
<dbReference type="RefSeq" id="WP_170152006.1">
    <property type="nucleotide sequence ID" value="NZ_NBWZ01000001.1"/>
</dbReference>
<dbReference type="EMBL" id="NBWZ01000001">
    <property type="protein sequence ID" value="RFA10787.1"/>
    <property type="molecule type" value="Genomic_DNA"/>
</dbReference>
<accession>A0A3E0VPK9</accession>
<evidence type="ECO:0000256" key="2">
    <source>
        <dbReference type="SAM" id="Phobius"/>
    </source>
</evidence>
<proteinExistence type="predicted"/>
<dbReference type="AlphaFoldDB" id="A0A3E0VPK9"/>
<keyword evidence="2" id="KW-0812">Transmembrane</keyword>
<protein>
    <recommendedName>
        <fullName evidence="3">FHA domain-containing protein</fullName>
    </recommendedName>
</protein>
<gene>
    <name evidence="4" type="ORF">B7R54_17425</name>
</gene>
<dbReference type="InterPro" id="IPR008984">
    <property type="entry name" value="SMAD_FHA_dom_sf"/>
</dbReference>
<dbReference type="InterPro" id="IPR000253">
    <property type="entry name" value="FHA_dom"/>
</dbReference>
<name>A0A3E0VPK9_9MICO</name>
<organism evidence="4 5">
    <name type="scientific">Subtercola boreus</name>
    <dbReference type="NCBI Taxonomy" id="120213"/>
    <lineage>
        <taxon>Bacteria</taxon>
        <taxon>Bacillati</taxon>
        <taxon>Actinomycetota</taxon>
        <taxon>Actinomycetes</taxon>
        <taxon>Micrococcales</taxon>
        <taxon>Microbacteriaceae</taxon>
        <taxon>Subtercola</taxon>
    </lineage>
</organism>
<dbReference type="SUPFAM" id="SSF49879">
    <property type="entry name" value="SMAD/FHA domain"/>
    <property type="match status" value="1"/>
</dbReference>
<evidence type="ECO:0000313" key="5">
    <source>
        <dbReference type="Proteomes" id="UP000256486"/>
    </source>
</evidence>
<evidence type="ECO:0000259" key="3">
    <source>
        <dbReference type="PROSITE" id="PS50006"/>
    </source>
</evidence>
<evidence type="ECO:0000313" key="4">
    <source>
        <dbReference type="EMBL" id="RFA10787.1"/>
    </source>
</evidence>
<keyword evidence="5" id="KW-1185">Reference proteome</keyword>
<comment type="caution">
    <text evidence="4">The sequence shown here is derived from an EMBL/GenBank/DDBJ whole genome shotgun (WGS) entry which is preliminary data.</text>
</comment>
<reference evidence="4 5" key="1">
    <citation type="submission" date="2017-04" db="EMBL/GenBank/DDBJ databases">
        <title>Comparative genome analysis of Subtercola boreus.</title>
        <authorList>
            <person name="Cho Y.-J."/>
            <person name="Cho A."/>
            <person name="Kim O.-S."/>
            <person name="Lee J.-I."/>
        </authorList>
    </citation>
    <scope>NUCLEOTIDE SEQUENCE [LARGE SCALE GENOMIC DNA]</scope>
    <source>
        <strain evidence="4 5">K300</strain>
    </source>
</reference>
<sequence>MTWFGTILAVGMVIGTLVVIRRRQNRPSHHRTAHTGRWWSTFTAAFSGDKRDIADVVAEKCAALAHPTLGALGAPEVVYIRTSVAEATILRRQPIKAEKVILANLNRRLKSKCERAGLEFAPCMSITLQVEIGPREVVVSFVALDDPFGVRAAASASTDAPVYDDDTLWPPFRGRAGDNKHDSAETGSIPVEDPIDGHDIPTPPLNDLPTRPMQGRRTIELELHVPGSSSTELVAPASPDLPVSVGRSAGCALRLPEMPGLSNRHVSLHWTPNGVAARDTSTWGTYLRMDAGTWQRLPKDTLTLLPADALLALDPEGFVTLAVTVSTSAKATQ</sequence>
<keyword evidence="2" id="KW-1133">Transmembrane helix</keyword>
<dbReference type="CDD" id="cd00060">
    <property type="entry name" value="FHA"/>
    <property type="match status" value="1"/>
</dbReference>
<feature type="domain" description="FHA" evidence="3">
    <location>
        <begin position="243"/>
        <end position="287"/>
    </location>
</feature>